<evidence type="ECO:0000256" key="1">
    <source>
        <dbReference type="SAM" id="MobiDB-lite"/>
    </source>
</evidence>
<proteinExistence type="predicted"/>
<feature type="region of interest" description="Disordered" evidence="1">
    <location>
        <begin position="1"/>
        <end position="22"/>
    </location>
</feature>
<dbReference type="EMBL" id="QRHG01000006">
    <property type="protein sequence ID" value="RHF62364.1"/>
    <property type="molecule type" value="Genomic_DNA"/>
</dbReference>
<organism evidence="2 3">
    <name type="scientific">[Ruminococcus] lactaris</name>
    <dbReference type="NCBI Taxonomy" id="46228"/>
    <lineage>
        <taxon>Bacteria</taxon>
        <taxon>Bacillati</taxon>
        <taxon>Bacillota</taxon>
        <taxon>Clostridia</taxon>
        <taxon>Lachnospirales</taxon>
        <taxon>Lachnospiraceae</taxon>
        <taxon>Mediterraneibacter</taxon>
    </lineage>
</organism>
<protein>
    <submittedName>
        <fullName evidence="2">Uncharacterized protein</fullName>
    </submittedName>
</protein>
<dbReference type="Proteomes" id="UP000284902">
    <property type="component" value="Unassembled WGS sequence"/>
</dbReference>
<reference evidence="2 3" key="1">
    <citation type="submission" date="2018-08" db="EMBL/GenBank/DDBJ databases">
        <title>A genome reference for cultivated species of the human gut microbiota.</title>
        <authorList>
            <person name="Zou Y."/>
            <person name="Xue W."/>
            <person name="Luo G."/>
        </authorList>
    </citation>
    <scope>NUCLEOTIDE SEQUENCE [LARGE SCALE GENOMIC DNA]</scope>
    <source>
        <strain evidence="2 3">AM25-1LB</strain>
    </source>
</reference>
<comment type="caution">
    <text evidence="2">The sequence shown here is derived from an EMBL/GenBank/DDBJ whole genome shotgun (WGS) entry which is preliminary data.</text>
</comment>
<gene>
    <name evidence="2" type="ORF">DW672_03740</name>
</gene>
<evidence type="ECO:0000313" key="2">
    <source>
        <dbReference type="EMBL" id="RHF62364.1"/>
    </source>
</evidence>
<dbReference type="AlphaFoldDB" id="A0A414P813"/>
<accession>A0A414P813</accession>
<name>A0A414P813_9FIRM</name>
<dbReference type="RefSeq" id="WP_118212614.1">
    <property type="nucleotide sequence ID" value="NZ_JAQEAN010000008.1"/>
</dbReference>
<sequence length="167" mass="19267">MKWGVRRYQNKDGSLTTAGEKRYARDAREKEFTKYDSSTGQYYKQSKKNGRSDLAFDAKRYAKEDTERAKRLIDSSKNITNDVKRSIDTSNRNRKVPKMDLSNMTDQQMREQINRAILEQQYNNMFNPKRESKGREYVSHILDSAGNVLAITSSALGIALAIKELRG</sequence>
<evidence type="ECO:0000313" key="3">
    <source>
        <dbReference type="Proteomes" id="UP000284902"/>
    </source>
</evidence>